<dbReference type="EMBL" id="FSQX01000001">
    <property type="protein sequence ID" value="SIN62295.1"/>
    <property type="molecule type" value="Genomic_DNA"/>
</dbReference>
<dbReference type="RefSeq" id="WP_074210801.1">
    <property type="nucleotide sequence ID" value="NZ_BJOI01000012.1"/>
</dbReference>
<keyword evidence="1" id="KW-1133">Transmembrane helix</keyword>
<keyword evidence="1" id="KW-0472">Membrane</keyword>
<dbReference type="GeneID" id="97276308"/>
<evidence type="ECO:0000256" key="1">
    <source>
        <dbReference type="SAM" id="Phobius"/>
    </source>
</evidence>
<accession>A0A1N6CUZ3</accession>
<protein>
    <submittedName>
        <fullName evidence="2">T4 immunity holin family protein</fullName>
    </submittedName>
</protein>
<evidence type="ECO:0000313" key="2">
    <source>
        <dbReference type="EMBL" id="SIN62295.1"/>
    </source>
</evidence>
<name>A0A1N6CUZ3_9GAMM</name>
<evidence type="ECO:0000313" key="3">
    <source>
        <dbReference type="Proteomes" id="UP000185024"/>
    </source>
</evidence>
<reference evidence="2 3" key="1">
    <citation type="submission" date="2016-11" db="EMBL/GenBank/DDBJ databases">
        <authorList>
            <person name="Jaros S."/>
            <person name="Januszkiewicz K."/>
            <person name="Wedrychowicz H."/>
        </authorList>
    </citation>
    <scope>NUCLEOTIDE SEQUENCE [LARGE SCALE GENOMIC DNA]</scope>
    <source>
        <strain evidence="2 3">ACAM 239</strain>
    </source>
</reference>
<sequence length="60" mass="6804">MDIAAMLFITFGIALYFLPLIIAVMKNKRNMLAISMLNLFAGWTLLGWIAALVWACLEER</sequence>
<proteinExistence type="predicted"/>
<dbReference type="Proteomes" id="UP000185024">
    <property type="component" value="Unassembled WGS sequence"/>
</dbReference>
<feature type="transmembrane region" description="Helical" evidence="1">
    <location>
        <begin position="37"/>
        <end position="57"/>
    </location>
</feature>
<organism evidence="2 3">
    <name type="scientific">Vreelandella aquamarina</name>
    <dbReference type="NCBI Taxonomy" id="77097"/>
    <lineage>
        <taxon>Bacteria</taxon>
        <taxon>Pseudomonadati</taxon>
        <taxon>Pseudomonadota</taxon>
        <taxon>Gammaproteobacteria</taxon>
        <taxon>Oceanospirillales</taxon>
        <taxon>Halomonadaceae</taxon>
        <taxon>Vreelandella</taxon>
    </lineage>
</organism>
<keyword evidence="1" id="KW-0812">Transmembrane</keyword>
<dbReference type="Pfam" id="PF14373">
    <property type="entry name" value="Imm_superinfect"/>
    <property type="match status" value="1"/>
</dbReference>
<dbReference type="InterPro" id="IPR016410">
    <property type="entry name" value="Phage_imm"/>
</dbReference>
<feature type="transmembrane region" description="Helical" evidence="1">
    <location>
        <begin position="6"/>
        <end position="25"/>
    </location>
</feature>
<dbReference type="AlphaFoldDB" id="A0A1N6CUZ3"/>
<gene>
    <name evidence="2" type="ORF">SAMN05878438_0843</name>
</gene>